<keyword evidence="1" id="KW-0808">Transferase</keyword>
<dbReference type="PANTHER" id="PTHR43877">
    <property type="entry name" value="AMINOALKYLPHOSPHONATE N-ACETYLTRANSFERASE-RELATED-RELATED"/>
    <property type="match status" value="1"/>
</dbReference>
<evidence type="ECO:0000256" key="1">
    <source>
        <dbReference type="ARBA" id="ARBA00022679"/>
    </source>
</evidence>
<evidence type="ECO:0000259" key="3">
    <source>
        <dbReference type="PROSITE" id="PS51186"/>
    </source>
</evidence>
<dbReference type="AlphaFoldDB" id="A0AA41Y7R9"/>
<proteinExistence type="predicted"/>
<evidence type="ECO:0000313" key="5">
    <source>
        <dbReference type="Proteomes" id="UP001163821"/>
    </source>
</evidence>
<dbReference type="CDD" id="cd04301">
    <property type="entry name" value="NAT_SF"/>
    <property type="match status" value="1"/>
</dbReference>
<reference evidence="4" key="1">
    <citation type="submission" date="2022-10" db="EMBL/GenBank/DDBJ databases">
        <title>Gaoshiqiia sediminis gen. nov., sp. nov., isolated from coastal sediment.</title>
        <authorList>
            <person name="Yu W.X."/>
            <person name="Mu D.S."/>
            <person name="Du J.Z."/>
            <person name="Liang Y.Q."/>
        </authorList>
    </citation>
    <scope>NUCLEOTIDE SEQUENCE</scope>
    <source>
        <strain evidence="4">A06</strain>
    </source>
</reference>
<organism evidence="4 5">
    <name type="scientific">Gaoshiqia sediminis</name>
    <dbReference type="NCBI Taxonomy" id="2986998"/>
    <lineage>
        <taxon>Bacteria</taxon>
        <taxon>Pseudomonadati</taxon>
        <taxon>Bacteroidota</taxon>
        <taxon>Bacteroidia</taxon>
        <taxon>Marinilabiliales</taxon>
        <taxon>Prolixibacteraceae</taxon>
        <taxon>Gaoshiqia</taxon>
    </lineage>
</organism>
<gene>
    <name evidence="4" type="primary">ablB</name>
    <name evidence="4" type="ORF">N2K84_11815</name>
</gene>
<sequence>MDRIDYIGKSCIQHGKDNNRIYLLKYREEDGNGLLPRLDEMACENGYGKIIAKVPASAQPLFLQNGYQPEAYIPGFFDGVEGMFFMAKYMDTARMTIPTEALSVLAGLLSWPNGNGVSKANKLSTGIMNPEQTGEMAALYRQVFKTYPFPITDAAYLKQTMDEGTVIYYGVWDGERLIGLSSAELDRDAGNAEMTDFAVLPEYRGQNLAGLLLETMEEDMAKLSFKTLYTIARLNNPGMNKTFIKQGYHYSGLLKNNTNISGQIESMTVFYKNLML</sequence>
<keyword evidence="2" id="KW-0012">Acyltransferase</keyword>
<dbReference type="InterPro" id="IPR022525">
    <property type="entry name" value="GNAT_AblB"/>
</dbReference>
<evidence type="ECO:0000313" key="4">
    <source>
        <dbReference type="EMBL" id="MCW0483420.1"/>
    </source>
</evidence>
<dbReference type="SUPFAM" id="SSF55729">
    <property type="entry name" value="Acyl-CoA N-acyltransferases (Nat)"/>
    <property type="match status" value="1"/>
</dbReference>
<protein>
    <submittedName>
        <fullName evidence="4">Beta-lysine N-acetyltransferase</fullName>
    </submittedName>
</protein>
<comment type="caution">
    <text evidence="4">The sequence shown here is derived from an EMBL/GenBank/DDBJ whole genome shotgun (WGS) entry which is preliminary data.</text>
</comment>
<dbReference type="Gene3D" id="3.40.630.30">
    <property type="match status" value="1"/>
</dbReference>
<name>A0AA41Y7R9_9BACT</name>
<keyword evidence="5" id="KW-1185">Reference proteome</keyword>
<dbReference type="InterPro" id="IPR050832">
    <property type="entry name" value="Bact_Acetyltransf"/>
</dbReference>
<evidence type="ECO:0000256" key="2">
    <source>
        <dbReference type="ARBA" id="ARBA00023315"/>
    </source>
</evidence>
<feature type="domain" description="N-acetyltransferase" evidence="3">
    <location>
        <begin position="126"/>
        <end position="276"/>
    </location>
</feature>
<dbReference type="NCBIfam" id="TIGR03827">
    <property type="entry name" value="GNAT_ablB"/>
    <property type="match status" value="1"/>
</dbReference>
<dbReference type="InterPro" id="IPR000182">
    <property type="entry name" value="GNAT_dom"/>
</dbReference>
<dbReference type="PROSITE" id="PS51186">
    <property type="entry name" value="GNAT"/>
    <property type="match status" value="1"/>
</dbReference>
<dbReference type="Proteomes" id="UP001163821">
    <property type="component" value="Unassembled WGS sequence"/>
</dbReference>
<dbReference type="Pfam" id="PF00583">
    <property type="entry name" value="Acetyltransf_1"/>
    <property type="match status" value="1"/>
</dbReference>
<dbReference type="InterPro" id="IPR016181">
    <property type="entry name" value="Acyl_CoA_acyltransferase"/>
</dbReference>
<accession>A0AA41Y7R9</accession>
<dbReference type="GO" id="GO:0008080">
    <property type="term" value="F:N-acetyltransferase activity"/>
    <property type="evidence" value="ECO:0007669"/>
    <property type="project" value="InterPro"/>
</dbReference>
<dbReference type="EMBL" id="JAPAAF010000016">
    <property type="protein sequence ID" value="MCW0483420.1"/>
    <property type="molecule type" value="Genomic_DNA"/>
</dbReference>